<dbReference type="AlphaFoldDB" id="A0A8H6NP42"/>
<protein>
    <submittedName>
        <fullName evidence="1">Uncharacterized protein</fullName>
    </submittedName>
</protein>
<keyword evidence="2" id="KW-1185">Reference proteome</keyword>
<sequence length="151" mass="15930">MDGAAADGVSIHERLGSHAPANVERRTLNDQLQCLLLLTSSHVAGAPSGISLHLRGEPLSAQPSGYTMVVTGPPSCTLKCGQWPQAAAFLYWMRSARLGASASTHPTMIAQSSMASPSPLQLLKPRLGEFAPTSHAARRLARCAFLTSDVL</sequence>
<gene>
    <name evidence="1" type="ORF">CPLU01_01544</name>
</gene>
<evidence type="ECO:0000313" key="2">
    <source>
        <dbReference type="Proteomes" id="UP000654918"/>
    </source>
</evidence>
<evidence type="ECO:0000313" key="1">
    <source>
        <dbReference type="EMBL" id="KAF6839947.1"/>
    </source>
</evidence>
<accession>A0A8H6NP42</accession>
<dbReference type="EMBL" id="WIGO01000010">
    <property type="protein sequence ID" value="KAF6839947.1"/>
    <property type="molecule type" value="Genomic_DNA"/>
</dbReference>
<dbReference type="Proteomes" id="UP000654918">
    <property type="component" value="Unassembled WGS sequence"/>
</dbReference>
<name>A0A8H6NP42_9PEZI</name>
<reference evidence="1" key="1">
    <citation type="journal article" date="2020" name="Phytopathology">
        <title>Genome Sequence Resources of Colletotrichum truncatum, C. plurivorum, C. musicola, and C. sojae: Four Species Pathogenic to Soybean (Glycine max).</title>
        <authorList>
            <person name="Rogerio F."/>
            <person name="Boufleur T.R."/>
            <person name="Ciampi-Guillardi M."/>
            <person name="Sukno S.A."/>
            <person name="Thon M.R."/>
            <person name="Massola Junior N.S."/>
            <person name="Baroncelli R."/>
        </authorList>
    </citation>
    <scope>NUCLEOTIDE SEQUENCE</scope>
    <source>
        <strain evidence="1">LFN00145</strain>
    </source>
</reference>
<organism evidence="1 2">
    <name type="scientific">Colletotrichum plurivorum</name>
    <dbReference type="NCBI Taxonomy" id="2175906"/>
    <lineage>
        <taxon>Eukaryota</taxon>
        <taxon>Fungi</taxon>
        <taxon>Dikarya</taxon>
        <taxon>Ascomycota</taxon>
        <taxon>Pezizomycotina</taxon>
        <taxon>Sordariomycetes</taxon>
        <taxon>Hypocreomycetidae</taxon>
        <taxon>Glomerellales</taxon>
        <taxon>Glomerellaceae</taxon>
        <taxon>Colletotrichum</taxon>
        <taxon>Colletotrichum orchidearum species complex</taxon>
    </lineage>
</organism>
<proteinExistence type="predicted"/>
<comment type="caution">
    <text evidence="1">The sequence shown here is derived from an EMBL/GenBank/DDBJ whole genome shotgun (WGS) entry which is preliminary data.</text>
</comment>